<keyword evidence="1" id="KW-0812">Transmembrane</keyword>
<evidence type="ECO:0000313" key="2">
    <source>
        <dbReference type="EMBL" id="PRQ05566.1"/>
    </source>
</evidence>
<dbReference type="EMBL" id="PVNL01000092">
    <property type="protein sequence ID" value="PRQ05566.1"/>
    <property type="molecule type" value="Genomic_DNA"/>
</dbReference>
<dbReference type="RefSeq" id="WP_106091389.1">
    <property type="nucleotide sequence ID" value="NZ_PVNL01000092.1"/>
</dbReference>
<keyword evidence="1" id="KW-1133">Transmembrane helix</keyword>
<organism evidence="2 3">
    <name type="scientific">Enhygromyxa salina</name>
    <dbReference type="NCBI Taxonomy" id="215803"/>
    <lineage>
        <taxon>Bacteria</taxon>
        <taxon>Pseudomonadati</taxon>
        <taxon>Myxococcota</taxon>
        <taxon>Polyangia</taxon>
        <taxon>Nannocystales</taxon>
        <taxon>Nannocystaceae</taxon>
        <taxon>Enhygromyxa</taxon>
    </lineage>
</organism>
<evidence type="ECO:0008006" key="4">
    <source>
        <dbReference type="Google" id="ProtNLM"/>
    </source>
</evidence>
<name>A0A2S9YKL6_9BACT</name>
<sequence length="197" mass="21557">MLYRAFEPGIEILGAAMLAAVGGFGPLGPIVERMLLRHGLIPPGPPDARKVDVDAWYSQQSWLDALLEVDERFGTAILFNIGAEIPNNAVFPASAVDVHTAVQSIDVAYHLNHRRGGKVMYDAATQTFVEGIGHYGYDRLGPNHILSTCETPYPCEFDFGIVATMARRFEPRAIATHVGNECRRHGAQACTYSLSWG</sequence>
<protein>
    <recommendedName>
        <fullName evidence="4">4-vinyl reductase 4VR domain-containing protein</fullName>
    </recommendedName>
</protein>
<evidence type="ECO:0000256" key="1">
    <source>
        <dbReference type="SAM" id="Phobius"/>
    </source>
</evidence>
<feature type="transmembrane region" description="Helical" evidence="1">
    <location>
        <begin position="12"/>
        <end position="31"/>
    </location>
</feature>
<evidence type="ECO:0000313" key="3">
    <source>
        <dbReference type="Proteomes" id="UP000238823"/>
    </source>
</evidence>
<keyword evidence="1" id="KW-0472">Membrane</keyword>
<accession>A0A2S9YKL6</accession>
<dbReference type="Proteomes" id="UP000238823">
    <property type="component" value="Unassembled WGS sequence"/>
</dbReference>
<proteinExistence type="predicted"/>
<dbReference type="AlphaFoldDB" id="A0A2S9YKL6"/>
<gene>
    <name evidence="2" type="ORF">ENSA7_44560</name>
</gene>
<dbReference type="OrthoDB" id="5380756at2"/>
<reference evidence="2 3" key="1">
    <citation type="submission" date="2018-03" db="EMBL/GenBank/DDBJ databases">
        <title>Draft Genome Sequences of the Obligatory Marine Myxobacteria Enhygromyxa salina SWB007.</title>
        <authorList>
            <person name="Poehlein A."/>
            <person name="Moghaddam J.A."/>
            <person name="Harms H."/>
            <person name="Alanjari M."/>
            <person name="Koenig G.M."/>
            <person name="Daniel R."/>
            <person name="Schaeberle T.F."/>
        </authorList>
    </citation>
    <scope>NUCLEOTIDE SEQUENCE [LARGE SCALE GENOMIC DNA]</scope>
    <source>
        <strain evidence="2 3">SWB007</strain>
    </source>
</reference>
<comment type="caution">
    <text evidence="2">The sequence shown here is derived from an EMBL/GenBank/DDBJ whole genome shotgun (WGS) entry which is preliminary data.</text>
</comment>